<keyword evidence="2" id="KW-0472">Membrane</keyword>
<organism evidence="4 5">
    <name type="scientific">Candidatus Anaerostipes excrementavium</name>
    <dbReference type="NCBI Taxonomy" id="2838463"/>
    <lineage>
        <taxon>Bacteria</taxon>
        <taxon>Bacillati</taxon>
        <taxon>Bacillota</taxon>
        <taxon>Clostridia</taxon>
        <taxon>Lachnospirales</taxon>
        <taxon>Lachnospiraceae</taxon>
        <taxon>Anaerostipes</taxon>
    </lineage>
</organism>
<dbReference type="InterPro" id="IPR010982">
    <property type="entry name" value="Lambda_DNA-bd_dom_sf"/>
</dbReference>
<dbReference type="SMART" id="SM00530">
    <property type="entry name" value="HTH_XRE"/>
    <property type="match status" value="1"/>
</dbReference>
<protein>
    <submittedName>
        <fullName evidence="4">Helix-turn-helix domain-containing protein</fullName>
    </submittedName>
</protein>
<dbReference type="PANTHER" id="PTHR46558">
    <property type="entry name" value="TRACRIPTIONAL REGULATORY PROTEIN-RELATED-RELATED"/>
    <property type="match status" value="1"/>
</dbReference>
<dbReference type="PANTHER" id="PTHR46558:SF13">
    <property type="entry name" value="HTH-TYPE TRANSCRIPTIONAL REGULATOR IMMR"/>
    <property type="match status" value="1"/>
</dbReference>
<dbReference type="Proteomes" id="UP000886721">
    <property type="component" value="Unassembled WGS sequence"/>
</dbReference>
<feature type="transmembrane region" description="Helical" evidence="2">
    <location>
        <begin position="116"/>
        <end position="135"/>
    </location>
</feature>
<dbReference type="Pfam" id="PF01381">
    <property type="entry name" value="HTH_3"/>
    <property type="match status" value="1"/>
</dbReference>
<reference evidence="4" key="2">
    <citation type="submission" date="2021-04" db="EMBL/GenBank/DDBJ databases">
        <authorList>
            <person name="Gilroy R."/>
        </authorList>
    </citation>
    <scope>NUCLEOTIDE SEQUENCE</scope>
    <source>
        <strain evidence="4">CHK191-13928</strain>
    </source>
</reference>
<accession>A0A9D1WT43</accession>
<keyword evidence="1" id="KW-0238">DNA-binding</keyword>
<evidence type="ECO:0000313" key="5">
    <source>
        <dbReference type="Proteomes" id="UP000886721"/>
    </source>
</evidence>
<evidence type="ECO:0000256" key="2">
    <source>
        <dbReference type="SAM" id="Phobius"/>
    </source>
</evidence>
<comment type="caution">
    <text evidence="4">The sequence shown here is derived from an EMBL/GenBank/DDBJ whole genome shotgun (WGS) entry which is preliminary data.</text>
</comment>
<dbReference type="AlphaFoldDB" id="A0A9D1WT43"/>
<dbReference type="PROSITE" id="PS50943">
    <property type="entry name" value="HTH_CROC1"/>
    <property type="match status" value="1"/>
</dbReference>
<evidence type="ECO:0000256" key="1">
    <source>
        <dbReference type="ARBA" id="ARBA00023125"/>
    </source>
</evidence>
<dbReference type="InterPro" id="IPR001387">
    <property type="entry name" value="Cro/C1-type_HTH"/>
</dbReference>
<feature type="domain" description="HTH cro/C1-type" evidence="3">
    <location>
        <begin position="7"/>
        <end position="61"/>
    </location>
</feature>
<dbReference type="Gene3D" id="1.10.260.40">
    <property type="entry name" value="lambda repressor-like DNA-binding domains"/>
    <property type="match status" value="1"/>
</dbReference>
<proteinExistence type="predicted"/>
<dbReference type="CDD" id="cd00093">
    <property type="entry name" value="HTH_XRE"/>
    <property type="match status" value="1"/>
</dbReference>
<dbReference type="EMBL" id="DXEM01000001">
    <property type="protein sequence ID" value="HIX66618.1"/>
    <property type="molecule type" value="Genomic_DNA"/>
</dbReference>
<dbReference type="GO" id="GO:0003677">
    <property type="term" value="F:DNA binding"/>
    <property type="evidence" value="ECO:0007669"/>
    <property type="project" value="UniProtKB-KW"/>
</dbReference>
<evidence type="ECO:0000313" key="4">
    <source>
        <dbReference type="EMBL" id="HIX66618.1"/>
    </source>
</evidence>
<evidence type="ECO:0000259" key="3">
    <source>
        <dbReference type="PROSITE" id="PS50943"/>
    </source>
</evidence>
<feature type="transmembrane region" description="Helical" evidence="2">
    <location>
        <begin position="94"/>
        <end position="110"/>
    </location>
</feature>
<sequence length="166" mass="19309">MQFHEKLQKLRKDACMTQMELAEKLMVSRQAISKWETGNAIPDIENMVSICDLFHVSLDDLVRDTQTVKEEEKVSDDTDKKVWQENKKVTPKRRIIMVILLIAAVLLAGWQMNLFAITVIAIMWGILCVSLYWIIKKGLDLLSKYVRKGEEIYQILTVINKRKREG</sequence>
<gene>
    <name evidence="4" type="ORF">H9735_00665</name>
</gene>
<keyword evidence="2" id="KW-0812">Transmembrane</keyword>
<name>A0A9D1WT43_9FIRM</name>
<dbReference type="SUPFAM" id="SSF47413">
    <property type="entry name" value="lambda repressor-like DNA-binding domains"/>
    <property type="match status" value="1"/>
</dbReference>
<reference evidence="4" key="1">
    <citation type="journal article" date="2021" name="PeerJ">
        <title>Extensive microbial diversity within the chicken gut microbiome revealed by metagenomics and culture.</title>
        <authorList>
            <person name="Gilroy R."/>
            <person name="Ravi A."/>
            <person name="Getino M."/>
            <person name="Pursley I."/>
            <person name="Horton D.L."/>
            <person name="Alikhan N.F."/>
            <person name="Baker D."/>
            <person name="Gharbi K."/>
            <person name="Hall N."/>
            <person name="Watson M."/>
            <person name="Adriaenssens E.M."/>
            <person name="Foster-Nyarko E."/>
            <person name="Jarju S."/>
            <person name="Secka A."/>
            <person name="Antonio M."/>
            <person name="Oren A."/>
            <person name="Chaudhuri R.R."/>
            <person name="La Ragione R."/>
            <person name="Hildebrand F."/>
            <person name="Pallen M.J."/>
        </authorList>
    </citation>
    <scope>NUCLEOTIDE SEQUENCE</scope>
    <source>
        <strain evidence="4">CHK191-13928</strain>
    </source>
</reference>
<keyword evidence="2" id="KW-1133">Transmembrane helix</keyword>